<gene>
    <name evidence="2" type="ORF">SAMN02745941_04149</name>
</gene>
<name>A0A1M6CXS1_9CLOT</name>
<dbReference type="EMBL" id="FQXU01000017">
    <property type="protein sequence ID" value="SHI65779.1"/>
    <property type="molecule type" value="Genomic_DNA"/>
</dbReference>
<evidence type="ECO:0000259" key="1">
    <source>
        <dbReference type="Pfam" id="PF14512"/>
    </source>
</evidence>
<dbReference type="GO" id="GO:0016491">
    <property type="term" value="F:oxidoreductase activity"/>
    <property type="evidence" value="ECO:0007669"/>
    <property type="project" value="InterPro"/>
</dbReference>
<sequence>MDYLKAIEQRVSTRSYLETVIEKEKISLLINEIEEGNQKYGLSNSFLEDGSSAFNSFGKSYGMFKGVRSLIVMKGPENDIHLKEKLGYVGEKVILRATSLGLATCWVGGSFERENPIFNVSEGEEFVCVITVGIAADKKSLIGSLVNKIKRTKDIEAFYTADSVVPDWFVTGITAVQKAPSAKNSQKVHFTYNDGIVRAKIPDSYRFDLIDLGIAKLHFELATGGSFGLGNNSEFQK</sequence>
<dbReference type="Proteomes" id="UP000184241">
    <property type="component" value="Unassembled WGS sequence"/>
</dbReference>
<dbReference type="AlphaFoldDB" id="A0A1M6CXS1"/>
<evidence type="ECO:0000313" key="3">
    <source>
        <dbReference type="Proteomes" id="UP000184241"/>
    </source>
</evidence>
<reference evidence="2 3" key="1">
    <citation type="submission" date="2016-11" db="EMBL/GenBank/DDBJ databases">
        <authorList>
            <person name="Jaros S."/>
            <person name="Januszkiewicz K."/>
            <person name="Wedrychowicz H."/>
        </authorList>
    </citation>
    <scope>NUCLEOTIDE SEQUENCE [LARGE SCALE GENOMIC DNA]</scope>
    <source>
        <strain evidence="2 3">DSM 6191</strain>
    </source>
</reference>
<protein>
    <submittedName>
        <fullName evidence="2">Nitroreductase</fullName>
    </submittedName>
</protein>
<dbReference type="Gene3D" id="3.40.109.10">
    <property type="entry name" value="NADH Oxidase"/>
    <property type="match status" value="1"/>
</dbReference>
<dbReference type="Pfam" id="PF14512">
    <property type="entry name" value="TM1586_NiRdase"/>
    <property type="match status" value="1"/>
</dbReference>
<dbReference type="RefSeq" id="WP_073022473.1">
    <property type="nucleotide sequence ID" value="NZ_FQXU01000017.1"/>
</dbReference>
<accession>A0A1M6CXS1</accession>
<dbReference type="InterPro" id="IPR000415">
    <property type="entry name" value="Nitroreductase-like"/>
</dbReference>
<feature type="domain" description="Putative nitroreductase TM1586" evidence="1">
    <location>
        <begin position="4"/>
        <end position="222"/>
    </location>
</feature>
<organism evidence="2 3">
    <name type="scientific">Clostridium intestinale DSM 6191</name>
    <dbReference type="NCBI Taxonomy" id="1121320"/>
    <lineage>
        <taxon>Bacteria</taxon>
        <taxon>Bacillati</taxon>
        <taxon>Bacillota</taxon>
        <taxon>Clostridia</taxon>
        <taxon>Eubacteriales</taxon>
        <taxon>Clostridiaceae</taxon>
        <taxon>Clostridium</taxon>
    </lineage>
</organism>
<dbReference type="InterPro" id="IPR029478">
    <property type="entry name" value="TM1586_NiRdase"/>
</dbReference>
<proteinExistence type="predicted"/>
<dbReference type="SUPFAM" id="SSF55469">
    <property type="entry name" value="FMN-dependent nitroreductase-like"/>
    <property type="match status" value="1"/>
</dbReference>
<evidence type="ECO:0000313" key="2">
    <source>
        <dbReference type="EMBL" id="SHI65779.1"/>
    </source>
</evidence>